<sequence length="749" mass="80322">MIRRVGIVGAGSMGGAIAGLVASAGLEVVLLDVRGDDEPNAPAQRGLERAVSNRAFLDPDAVGRVTVGNTDEHLSLLADCDWILEAIVEDRETKRAFFRSLIDVVGSDTLITTNTSTFALASLFPEEAASWRERFFATHFFNPPRALLLTEVACLPEADRARFDWFVRFLERRLGRRALVVRDSPGFVANRFGIYSLALAIRLTGEIGLTVEEVDALTGPLLGRPRSATFRTIDLTGLDILVLGTGSLHESTGDDYSLPPWVRRLFDEGHLGDKTGGGFFRRDGDRQLSLDVETGTYRPYREPEIPGLAEVHSQPFPERLRAAIRLPDPYGAYVRALLGGTYRYVLEKTPDVAVDLPAVDRALEWGFGWAAGPYRQMSALGPDLVAELIASADHGEPGLLTRARKHGGFYPEGGVLEIARDDVIPLDAVSTAGRDRQARVWAELERRGVYDLGDGVVAVRVSAIDQLQELINSATRATWPQALALVPRLEGLGYPYGRMLELAEAGDWQGVEDVIAGVRRGILALAESGIPFVVVLDGQVRGAATTCALWADRTVAYVTSVLGFPELAGGVPPLGSVTGLLVRGVTIPGSPAVGGATTGEDRPTSEPVGLQWFSPAQAVSIPSAARAQRLGVLSPGDVVSLDRDGLLETARAVGATLASSVRARPVKLLALGEGGQTSLRTLVTEITAQANLPPATREVWEQAVAHLAGGVSIAEALAHEGEAWTRALRDGEVPARLQTVVREATARRR</sequence>
<feature type="domain" description="3-hydroxyacyl-CoA dehydrogenase C-terminal" evidence="4">
    <location>
        <begin position="186"/>
        <end position="281"/>
    </location>
</feature>
<dbReference type="GO" id="GO:0003857">
    <property type="term" value="F:(3S)-3-hydroxyacyl-CoA dehydrogenase (NAD+) activity"/>
    <property type="evidence" value="ECO:0007669"/>
    <property type="project" value="UniProtKB-EC"/>
</dbReference>
<proteinExistence type="predicted"/>
<evidence type="ECO:0000256" key="1">
    <source>
        <dbReference type="ARBA" id="ARBA00023002"/>
    </source>
</evidence>
<evidence type="ECO:0000259" key="5">
    <source>
        <dbReference type="Pfam" id="PF02737"/>
    </source>
</evidence>
<dbReference type="KEGG" id="sti:Sthe_1473"/>
<evidence type="ECO:0000256" key="3">
    <source>
        <dbReference type="ARBA" id="ARBA00049556"/>
    </source>
</evidence>
<dbReference type="GO" id="GO:0006631">
    <property type="term" value="P:fatty acid metabolic process"/>
    <property type="evidence" value="ECO:0007669"/>
    <property type="project" value="InterPro"/>
</dbReference>
<dbReference type="Gene3D" id="3.90.226.10">
    <property type="entry name" value="2-enoyl-CoA Hydratase, Chain A, domain 1"/>
    <property type="match status" value="1"/>
</dbReference>
<dbReference type="InParanoid" id="D1C3U1"/>
<dbReference type="Pfam" id="PF00725">
    <property type="entry name" value="3HCDH"/>
    <property type="match status" value="1"/>
</dbReference>
<reference evidence="6 7" key="2">
    <citation type="journal article" date="2010" name="Stand. Genomic Sci.">
        <title>Complete genome sequence of Desulfohalobium retbaense type strain (HR(100)).</title>
        <authorList>
            <person name="Spring S."/>
            <person name="Nolan M."/>
            <person name="Lapidus A."/>
            <person name="Glavina Del Rio T."/>
            <person name="Copeland A."/>
            <person name="Tice H."/>
            <person name="Cheng J.F."/>
            <person name="Lucas S."/>
            <person name="Land M."/>
            <person name="Chen F."/>
            <person name="Bruce D."/>
            <person name="Goodwin L."/>
            <person name="Pitluck S."/>
            <person name="Ivanova N."/>
            <person name="Mavromatis K."/>
            <person name="Mikhailova N."/>
            <person name="Pati A."/>
            <person name="Chen A."/>
            <person name="Palaniappan K."/>
            <person name="Hauser L."/>
            <person name="Chang Y.J."/>
            <person name="Jeffries C.D."/>
            <person name="Munk C."/>
            <person name="Kiss H."/>
            <person name="Chain P."/>
            <person name="Han C."/>
            <person name="Brettin T."/>
            <person name="Detter J.C."/>
            <person name="Schuler E."/>
            <person name="Goker M."/>
            <person name="Rohde M."/>
            <person name="Bristow J."/>
            <person name="Eisen J.A."/>
            <person name="Markowitz V."/>
            <person name="Hugenholtz P."/>
            <person name="Kyrpides N.C."/>
            <person name="Klenk H.P."/>
        </authorList>
    </citation>
    <scope>NUCLEOTIDE SEQUENCE [LARGE SCALE GENOMIC DNA]</scope>
    <source>
        <strain evidence="7">ATCC 49802 / DSM 20745 / S 6022</strain>
    </source>
</reference>
<dbReference type="InterPro" id="IPR008927">
    <property type="entry name" value="6-PGluconate_DH-like_C_sf"/>
</dbReference>
<evidence type="ECO:0000313" key="6">
    <source>
        <dbReference type="EMBL" id="ACZ38908.1"/>
    </source>
</evidence>
<keyword evidence="2" id="KW-0520">NAD</keyword>
<dbReference type="GO" id="GO:0070403">
    <property type="term" value="F:NAD+ binding"/>
    <property type="evidence" value="ECO:0007669"/>
    <property type="project" value="InterPro"/>
</dbReference>
<dbReference type="Pfam" id="PF02737">
    <property type="entry name" value="3HCDH_N"/>
    <property type="match status" value="1"/>
</dbReference>
<organism evidence="6 7">
    <name type="scientific">Sphaerobacter thermophilus (strain ATCC 49802 / DSM 20745 / KCCM 41009 / NCIMB 13125 / S 6022)</name>
    <dbReference type="NCBI Taxonomy" id="479434"/>
    <lineage>
        <taxon>Bacteria</taxon>
        <taxon>Pseudomonadati</taxon>
        <taxon>Thermomicrobiota</taxon>
        <taxon>Thermomicrobia</taxon>
        <taxon>Sphaerobacterales</taxon>
        <taxon>Sphaerobacterineae</taxon>
        <taxon>Sphaerobacteraceae</taxon>
        <taxon>Sphaerobacter</taxon>
    </lineage>
</organism>
<dbReference type="InterPro" id="IPR036291">
    <property type="entry name" value="NAD(P)-bd_dom_sf"/>
</dbReference>
<dbReference type="Gene3D" id="1.10.1040.50">
    <property type="match status" value="1"/>
</dbReference>
<evidence type="ECO:0000313" key="7">
    <source>
        <dbReference type="Proteomes" id="UP000002027"/>
    </source>
</evidence>
<feature type="domain" description="3-hydroxyacyl-CoA dehydrogenase NAD binding" evidence="5">
    <location>
        <begin position="5"/>
        <end position="183"/>
    </location>
</feature>
<dbReference type="HOGENOM" id="CLU_010448_0_0_0"/>
<dbReference type="SUPFAM" id="SSF48179">
    <property type="entry name" value="6-phosphogluconate dehydrogenase C-terminal domain-like"/>
    <property type="match status" value="2"/>
</dbReference>
<dbReference type="SUPFAM" id="SSF51735">
    <property type="entry name" value="NAD(P)-binding Rossmann-fold domains"/>
    <property type="match status" value="1"/>
</dbReference>
<comment type="catalytic activity">
    <reaction evidence="3">
        <text>a (3S)-3-hydroxyacyl-CoA + NAD(+) = a 3-oxoacyl-CoA + NADH + H(+)</text>
        <dbReference type="Rhea" id="RHEA:22432"/>
        <dbReference type="ChEBI" id="CHEBI:15378"/>
        <dbReference type="ChEBI" id="CHEBI:57318"/>
        <dbReference type="ChEBI" id="CHEBI:57540"/>
        <dbReference type="ChEBI" id="CHEBI:57945"/>
        <dbReference type="ChEBI" id="CHEBI:90726"/>
        <dbReference type="EC" id="1.1.1.35"/>
    </reaction>
</comment>
<keyword evidence="7" id="KW-1185">Reference proteome</keyword>
<dbReference type="Gene3D" id="3.40.50.720">
    <property type="entry name" value="NAD(P)-binding Rossmann-like Domain"/>
    <property type="match status" value="1"/>
</dbReference>
<dbReference type="STRING" id="479434.Sthe_1473"/>
<dbReference type="RefSeq" id="WP_012871955.1">
    <property type="nucleotide sequence ID" value="NC_013523.1"/>
</dbReference>
<dbReference type="eggNOG" id="COG1024">
    <property type="taxonomic scope" value="Bacteria"/>
</dbReference>
<dbReference type="PANTHER" id="PTHR48075:SF7">
    <property type="entry name" value="3-HYDROXYACYL-COA DEHYDROGENASE-RELATED"/>
    <property type="match status" value="1"/>
</dbReference>
<dbReference type="SUPFAM" id="SSF52096">
    <property type="entry name" value="ClpP/crotonase"/>
    <property type="match status" value="1"/>
</dbReference>
<gene>
    <name evidence="6" type="ordered locus">Sthe_1473</name>
</gene>
<evidence type="ECO:0000256" key="2">
    <source>
        <dbReference type="ARBA" id="ARBA00023027"/>
    </source>
</evidence>
<keyword evidence="1" id="KW-0560">Oxidoreductase</keyword>
<name>D1C3U1_SPHTD</name>
<dbReference type="InterPro" id="IPR006176">
    <property type="entry name" value="3-OHacyl-CoA_DH_NAD-bd"/>
</dbReference>
<protein>
    <submittedName>
        <fullName evidence="6">3-hydroxyacyl-CoA dehydrogenase NAD-binding protein</fullName>
    </submittedName>
</protein>
<dbReference type="OrthoDB" id="145983at2"/>
<reference evidence="7" key="1">
    <citation type="submission" date="2009-11" db="EMBL/GenBank/DDBJ databases">
        <title>The complete chromosome 1 of Sphaerobacter thermophilus DSM 20745.</title>
        <authorList>
            <person name="Lucas S."/>
            <person name="Copeland A."/>
            <person name="Lapidus A."/>
            <person name="Glavina del Rio T."/>
            <person name="Dalin E."/>
            <person name="Tice H."/>
            <person name="Bruce D."/>
            <person name="Goodwin L."/>
            <person name="Pitluck S."/>
            <person name="Kyrpides N."/>
            <person name="Mavromatis K."/>
            <person name="Ivanova N."/>
            <person name="Mikhailova N."/>
            <person name="LaButti K.M."/>
            <person name="Clum A."/>
            <person name="Sun H.I."/>
            <person name="Brettin T."/>
            <person name="Detter J.C."/>
            <person name="Han C."/>
            <person name="Larimer F."/>
            <person name="Land M."/>
            <person name="Hauser L."/>
            <person name="Markowitz V."/>
            <person name="Cheng J.F."/>
            <person name="Hugenholtz P."/>
            <person name="Woyke T."/>
            <person name="Wu D."/>
            <person name="Steenblock K."/>
            <person name="Schneider S."/>
            <person name="Pukall R."/>
            <person name="Goeker M."/>
            <person name="Klenk H.P."/>
            <person name="Eisen J.A."/>
        </authorList>
    </citation>
    <scope>NUCLEOTIDE SEQUENCE [LARGE SCALE GENOMIC DNA]</scope>
    <source>
        <strain evidence="7">ATCC 49802 / DSM 20745 / S 6022</strain>
    </source>
</reference>
<dbReference type="eggNOG" id="COG1250">
    <property type="taxonomic scope" value="Bacteria"/>
</dbReference>
<dbReference type="InterPro" id="IPR006108">
    <property type="entry name" value="3HC_DH_C"/>
</dbReference>
<dbReference type="EMBL" id="CP001823">
    <property type="protein sequence ID" value="ACZ38908.1"/>
    <property type="molecule type" value="Genomic_DNA"/>
</dbReference>
<dbReference type="Proteomes" id="UP000002027">
    <property type="component" value="Chromosome 1"/>
</dbReference>
<dbReference type="PANTHER" id="PTHR48075">
    <property type="entry name" value="3-HYDROXYACYL-COA DEHYDROGENASE FAMILY PROTEIN"/>
    <property type="match status" value="1"/>
</dbReference>
<accession>D1C3U1</accession>
<dbReference type="InterPro" id="IPR029045">
    <property type="entry name" value="ClpP/crotonase-like_dom_sf"/>
</dbReference>
<dbReference type="AlphaFoldDB" id="D1C3U1"/>
<evidence type="ECO:0000259" key="4">
    <source>
        <dbReference type="Pfam" id="PF00725"/>
    </source>
</evidence>